<dbReference type="HOGENOM" id="CLU_3089858_0_0_1"/>
<sequence length="52" mass="6395">MLHGKIKEKKNFQVDHHGNGLNHLIPMERMKMEIMFKEKREKIQKINIDWHN</sequence>
<dbReference type="Proteomes" id="UP000015104">
    <property type="component" value="Unassembled WGS sequence"/>
</dbReference>
<dbReference type="EMBL" id="CAEY01001160">
    <property type="status" value="NOT_ANNOTATED_CDS"/>
    <property type="molecule type" value="Genomic_DNA"/>
</dbReference>
<proteinExistence type="predicted"/>
<feature type="region of interest" description="Disordered" evidence="1">
    <location>
        <begin position="1"/>
        <end position="20"/>
    </location>
</feature>
<dbReference type="AlphaFoldDB" id="T1L4Q4"/>
<dbReference type="EnsemblMetazoa" id="tetur40g00060.1">
    <property type="protein sequence ID" value="tetur40g00060.1"/>
    <property type="gene ID" value="tetur40g00060"/>
</dbReference>
<reference evidence="2" key="2">
    <citation type="submission" date="2015-06" db="UniProtKB">
        <authorList>
            <consortium name="EnsemblMetazoa"/>
        </authorList>
    </citation>
    <scope>IDENTIFICATION</scope>
</reference>
<reference evidence="3" key="1">
    <citation type="submission" date="2011-08" db="EMBL/GenBank/DDBJ databases">
        <authorList>
            <person name="Rombauts S."/>
        </authorList>
    </citation>
    <scope>NUCLEOTIDE SEQUENCE</scope>
    <source>
        <strain evidence="3">London</strain>
    </source>
</reference>
<protein>
    <submittedName>
        <fullName evidence="2">Uncharacterized protein</fullName>
    </submittedName>
</protein>
<keyword evidence="3" id="KW-1185">Reference proteome</keyword>
<organism evidence="2 3">
    <name type="scientific">Tetranychus urticae</name>
    <name type="common">Two-spotted spider mite</name>
    <dbReference type="NCBI Taxonomy" id="32264"/>
    <lineage>
        <taxon>Eukaryota</taxon>
        <taxon>Metazoa</taxon>
        <taxon>Ecdysozoa</taxon>
        <taxon>Arthropoda</taxon>
        <taxon>Chelicerata</taxon>
        <taxon>Arachnida</taxon>
        <taxon>Acari</taxon>
        <taxon>Acariformes</taxon>
        <taxon>Trombidiformes</taxon>
        <taxon>Prostigmata</taxon>
        <taxon>Eleutherengona</taxon>
        <taxon>Raphignathae</taxon>
        <taxon>Tetranychoidea</taxon>
        <taxon>Tetranychidae</taxon>
        <taxon>Tetranychus</taxon>
    </lineage>
</organism>
<evidence type="ECO:0000313" key="2">
    <source>
        <dbReference type="EnsemblMetazoa" id="tetur40g00060.1"/>
    </source>
</evidence>
<name>T1L4Q4_TETUR</name>
<evidence type="ECO:0000256" key="1">
    <source>
        <dbReference type="SAM" id="MobiDB-lite"/>
    </source>
</evidence>
<accession>T1L4Q4</accession>
<evidence type="ECO:0000313" key="3">
    <source>
        <dbReference type="Proteomes" id="UP000015104"/>
    </source>
</evidence>
<feature type="compositionally biased region" description="Basic and acidic residues" evidence="1">
    <location>
        <begin position="9"/>
        <end position="18"/>
    </location>
</feature>